<dbReference type="Proteomes" id="UP000001683">
    <property type="component" value="Chromosome"/>
</dbReference>
<feature type="transmembrane region" description="Helical" evidence="1">
    <location>
        <begin position="126"/>
        <end position="144"/>
    </location>
</feature>
<feature type="transmembrane region" description="Helical" evidence="1">
    <location>
        <begin position="68"/>
        <end position="83"/>
    </location>
</feature>
<reference evidence="2 3" key="2">
    <citation type="journal article" date="2011" name="J. Bacteriol.">
        <title>Complete genome sequence of the anaerobic, halophilic alkalithermophile Natranaerobius thermophilus JW/NM-WN-LF.</title>
        <authorList>
            <person name="Zhao B."/>
            <person name="Mesbah N.M."/>
            <person name="Dalin E."/>
            <person name="Goodwin L."/>
            <person name="Nolan M."/>
            <person name="Pitluck S."/>
            <person name="Chertkov O."/>
            <person name="Brettin T.S."/>
            <person name="Han J."/>
            <person name="Larimer F.W."/>
            <person name="Land M.L."/>
            <person name="Hauser L."/>
            <person name="Kyrpides N."/>
            <person name="Wiegel J."/>
        </authorList>
    </citation>
    <scope>NUCLEOTIDE SEQUENCE [LARGE SCALE GENOMIC DNA]</scope>
    <source>
        <strain evidence="3">ATCC BAA-1301 / DSM 18059 / JW/NM-WN-LF</strain>
    </source>
</reference>
<feature type="transmembrane region" description="Helical" evidence="1">
    <location>
        <begin position="88"/>
        <end position="106"/>
    </location>
</feature>
<accession>B2A130</accession>
<keyword evidence="1" id="KW-1133">Transmembrane helix</keyword>
<gene>
    <name evidence="2" type="ordered locus">Nther_1069</name>
</gene>
<dbReference type="STRING" id="457570.Nther_1069"/>
<keyword evidence="1" id="KW-0472">Membrane</keyword>
<reference evidence="2 3" key="1">
    <citation type="submission" date="2008-04" db="EMBL/GenBank/DDBJ databases">
        <title>Complete sequence of chromosome of Natranaerobius thermophilus JW/NM-WN-LF.</title>
        <authorList>
            <consortium name="US DOE Joint Genome Institute"/>
            <person name="Copeland A."/>
            <person name="Lucas S."/>
            <person name="Lapidus A."/>
            <person name="Glavina del Rio T."/>
            <person name="Dalin E."/>
            <person name="Tice H."/>
            <person name="Bruce D."/>
            <person name="Goodwin L."/>
            <person name="Pitluck S."/>
            <person name="Chertkov O."/>
            <person name="Brettin T."/>
            <person name="Detter J.C."/>
            <person name="Han C."/>
            <person name="Kuske C.R."/>
            <person name="Schmutz J."/>
            <person name="Larimer F."/>
            <person name="Land M."/>
            <person name="Hauser L."/>
            <person name="Kyrpides N."/>
            <person name="Lykidis A."/>
            <person name="Mesbah N.M."/>
            <person name="Wiegel J."/>
        </authorList>
    </citation>
    <scope>NUCLEOTIDE SEQUENCE [LARGE SCALE GENOMIC DNA]</scope>
    <source>
        <strain evidence="3">ATCC BAA-1301 / DSM 18059 / JW/NM-WN-LF</strain>
    </source>
</reference>
<dbReference type="EMBL" id="CP001034">
    <property type="protein sequence ID" value="ACB84653.1"/>
    <property type="molecule type" value="Genomic_DNA"/>
</dbReference>
<keyword evidence="1" id="KW-0812">Transmembrane</keyword>
<keyword evidence="3" id="KW-1185">Reference proteome</keyword>
<evidence type="ECO:0000313" key="2">
    <source>
        <dbReference type="EMBL" id="ACB84653.1"/>
    </source>
</evidence>
<protein>
    <submittedName>
        <fullName evidence="2">Uncharacterized protein</fullName>
    </submittedName>
</protein>
<sequence>MVSESSLLFIIIAIVLIFWAYVHFRFGDLPLSKNLYSLLFLLLFTVGLVVIYFVASFLIAHATSYSEAYIYTGIIGVLVLAVLKKHRILAAYFVGHILAILTINIINKYNLAYTGGLGDYYSVMSVPYLLIIFSIIIGVFLEYLKRLSQWRAD</sequence>
<dbReference type="AlphaFoldDB" id="B2A130"/>
<dbReference type="InParanoid" id="B2A130"/>
<name>B2A130_NATTJ</name>
<dbReference type="HOGENOM" id="CLU_1711282_0_0_9"/>
<evidence type="ECO:0000256" key="1">
    <source>
        <dbReference type="SAM" id="Phobius"/>
    </source>
</evidence>
<evidence type="ECO:0000313" key="3">
    <source>
        <dbReference type="Proteomes" id="UP000001683"/>
    </source>
</evidence>
<proteinExistence type="predicted"/>
<organism evidence="2 3">
    <name type="scientific">Natranaerobius thermophilus (strain ATCC BAA-1301 / DSM 18059 / JW/NM-WN-LF)</name>
    <dbReference type="NCBI Taxonomy" id="457570"/>
    <lineage>
        <taxon>Bacteria</taxon>
        <taxon>Bacillati</taxon>
        <taxon>Bacillota</taxon>
        <taxon>Clostridia</taxon>
        <taxon>Natranaerobiales</taxon>
        <taxon>Natranaerobiaceae</taxon>
        <taxon>Natranaerobius</taxon>
    </lineage>
</organism>
<feature type="transmembrane region" description="Helical" evidence="1">
    <location>
        <begin position="6"/>
        <end position="24"/>
    </location>
</feature>
<feature type="transmembrane region" description="Helical" evidence="1">
    <location>
        <begin position="36"/>
        <end position="62"/>
    </location>
</feature>
<dbReference type="RefSeq" id="WP_012447529.1">
    <property type="nucleotide sequence ID" value="NC_010718.1"/>
</dbReference>
<dbReference type="KEGG" id="nth:Nther_1069"/>